<accession>A0ABV0BPT5</accession>
<organism evidence="1 2">
    <name type="scientific">Sphingobacterium kitahiroshimense</name>
    <dbReference type="NCBI Taxonomy" id="470446"/>
    <lineage>
        <taxon>Bacteria</taxon>
        <taxon>Pseudomonadati</taxon>
        <taxon>Bacteroidota</taxon>
        <taxon>Sphingobacteriia</taxon>
        <taxon>Sphingobacteriales</taxon>
        <taxon>Sphingobacteriaceae</taxon>
        <taxon>Sphingobacterium</taxon>
    </lineage>
</organism>
<proteinExistence type="predicted"/>
<dbReference type="RefSeq" id="WP_346580748.1">
    <property type="nucleotide sequence ID" value="NZ_JBDJLH010000003.1"/>
</dbReference>
<evidence type="ECO:0008006" key="3">
    <source>
        <dbReference type="Google" id="ProtNLM"/>
    </source>
</evidence>
<comment type="caution">
    <text evidence="1">The sequence shown here is derived from an EMBL/GenBank/DDBJ whole genome shotgun (WGS) entry which is preliminary data.</text>
</comment>
<dbReference type="Proteomes" id="UP001409291">
    <property type="component" value="Unassembled WGS sequence"/>
</dbReference>
<reference evidence="1 2" key="1">
    <citation type="submission" date="2024-04" db="EMBL/GenBank/DDBJ databases">
        <title>WGS of bacteria from Torrens River.</title>
        <authorList>
            <person name="Wyrsch E.R."/>
            <person name="Drigo B."/>
        </authorList>
    </citation>
    <scope>NUCLEOTIDE SEQUENCE [LARGE SCALE GENOMIC DNA]</scope>
    <source>
        <strain evidence="1 2">TWI391</strain>
    </source>
</reference>
<sequence>MSKINLIEQMQQTLTLLMQYEVQPLLSDIPYEYLLKETIARFPADPPSPQVLSNIYEFVCLASSHLKEQKVQEEDIPPYVDIEWICSVLDISRSTFYESVNGILLFPVVKVGRRPYFLKSEVAALFERTKGMGPHILGKLASKARKKLID</sequence>
<name>A0ABV0BPT5_9SPHI</name>
<evidence type="ECO:0000313" key="1">
    <source>
        <dbReference type="EMBL" id="MEN5376527.1"/>
    </source>
</evidence>
<gene>
    <name evidence="1" type="ORF">ABE541_04555</name>
</gene>
<protein>
    <recommendedName>
        <fullName evidence="3">Helix-turn-helix domain-containing protein</fullName>
    </recommendedName>
</protein>
<dbReference type="EMBL" id="JBDJNQ010000002">
    <property type="protein sequence ID" value="MEN5376527.1"/>
    <property type="molecule type" value="Genomic_DNA"/>
</dbReference>
<evidence type="ECO:0000313" key="2">
    <source>
        <dbReference type="Proteomes" id="UP001409291"/>
    </source>
</evidence>
<keyword evidence="2" id="KW-1185">Reference proteome</keyword>